<dbReference type="InterPro" id="IPR051058">
    <property type="entry name" value="GDSL_Est/Lipase"/>
</dbReference>
<dbReference type="Proteomes" id="UP001219933">
    <property type="component" value="Chromosome 2"/>
</dbReference>
<accession>A0AAF0ER99</accession>
<feature type="signal peptide" evidence="2">
    <location>
        <begin position="1"/>
        <end position="17"/>
    </location>
</feature>
<evidence type="ECO:0000313" key="4">
    <source>
        <dbReference type="Proteomes" id="UP001219933"/>
    </source>
</evidence>
<dbReference type="InterPro" id="IPR036514">
    <property type="entry name" value="SGNH_hydro_sf"/>
</dbReference>
<evidence type="ECO:0000313" key="3">
    <source>
        <dbReference type="EMBL" id="WFD35020.1"/>
    </source>
</evidence>
<sequence>MWWFGAFLALAIGGTATQPVYRDVSVAPRYHAPYSSVVVFGDSLVDNGNGTWQLTNHTWPADKAYFDGRFSNGETWVEVFAEKLGVPCVKDIAYGGATVNNSRVQGYTGYDSDIKVPDVLSQISQHLGKSGCADADALYIVSGGSNDAFFGMQHSADVAKFAESVVESLVAAAHRLARAGARHLAIPTLLPTGLSPYGVSFLDDASRATLRNYTDAFNKAVNATTNITVIDLHTVAQRIYDNPAKHGLTVLHEACLQGTLKPETGPRKLCSNPDAHTYWDLYHPTKRMHELLAEGAFCAFSK</sequence>
<dbReference type="CDD" id="cd01846">
    <property type="entry name" value="fatty_acyltransferase_like"/>
    <property type="match status" value="1"/>
</dbReference>
<organism evidence="3 4">
    <name type="scientific">Malassezia cuniculi</name>
    <dbReference type="NCBI Taxonomy" id="948313"/>
    <lineage>
        <taxon>Eukaryota</taxon>
        <taxon>Fungi</taxon>
        <taxon>Dikarya</taxon>
        <taxon>Basidiomycota</taxon>
        <taxon>Ustilaginomycotina</taxon>
        <taxon>Malasseziomycetes</taxon>
        <taxon>Malasseziales</taxon>
        <taxon>Malasseziaceae</taxon>
        <taxon>Malassezia</taxon>
    </lineage>
</organism>
<dbReference type="PANTHER" id="PTHR45648">
    <property type="entry name" value="GDSL LIPASE/ACYLHYDROLASE FAMILY PROTEIN (AFU_ORTHOLOGUE AFUA_4G14700)"/>
    <property type="match status" value="1"/>
</dbReference>
<dbReference type="Gene3D" id="3.40.50.1110">
    <property type="entry name" value="SGNH hydrolase"/>
    <property type="match status" value="1"/>
</dbReference>
<evidence type="ECO:0000256" key="1">
    <source>
        <dbReference type="ARBA" id="ARBA00022801"/>
    </source>
</evidence>
<keyword evidence="2" id="KW-0732">Signal</keyword>
<keyword evidence="4" id="KW-1185">Reference proteome</keyword>
<dbReference type="PANTHER" id="PTHR45648:SF22">
    <property type="entry name" value="GDSL LIPASE_ACYLHYDROLASE FAMILY PROTEIN (AFU_ORTHOLOGUE AFUA_4G14700)"/>
    <property type="match status" value="1"/>
</dbReference>
<dbReference type="AlphaFoldDB" id="A0AAF0ER99"/>
<name>A0AAF0ER99_9BASI</name>
<protein>
    <submittedName>
        <fullName evidence="3">Uncharacterized protein</fullName>
    </submittedName>
</protein>
<dbReference type="EMBL" id="CP119878">
    <property type="protein sequence ID" value="WFD35020.1"/>
    <property type="molecule type" value="Genomic_DNA"/>
</dbReference>
<feature type="chain" id="PRO_5042228428" evidence="2">
    <location>
        <begin position="18"/>
        <end position="302"/>
    </location>
</feature>
<gene>
    <name evidence="3" type="ORF">MCUN1_001866</name>
</gene>
<evidence type="ECO:0000256" key="2">
    <source>
        <dbReference type="SAM" id="SignalP"/>
    </source>
</evidence>
<dbReference type="InterPro" id="IPR001087">
    <property type="entry name" value="GDSL"/>
</dbReference>
<proteinExistence type="predicted"/>
<dbReference type="GO" id="GO:0016788">
    <property type="term" value="F:hydrolase activity, acting on ester bonds"/>
    <property type="evidence" value="ECO:0007669"/>
    <property type="project" value="InterPro"/>
</dbReference>
<dbReference type="SUPFAM" id="SSF52266">
    <property type="entry name" value="SGNH hydrolase"/>
    <property type="match status" value="1"/>
</dbReference>
<keyword evidence="1" id="KW-0378">Hydrolase</keyword>
<dbReference type="Pfam" id="PF00657">
    <property type="entry name" value="Lipase_GDSL"/>
    <property type="match status" value="1"/>
</dbReference>
<reference evidence="3" key="1">
    <citation type="submission" date="2023-03" db="EMBL/GenBank/DDBJ databases">
        <title>Mating type loci evolution in Malassezia.</title>
        <authorList>
            <person name="Coelho M.A."/>
        </authorList>
    </citation>
    <scope>NUCLEOTIDE SEQUENCE</scope>
    <source>
        <strain evidence="3">CBS 11721</strain>
    </source>
</reference>